<organism evidence="2 3">
    <name type="scientific">Caulochytrium protostelioides</name>
    <dbReference type="NCBI Taxonomy" id="1555241"/>
    <lineage>
        <taxon>Eukaryota</taxon>
        <taxon>Fungi</taxon>
        <taxon>Fungi incertae sedis</taxon>
        <taxon>Chytridiomycota</taxon>
        <taxon>Chytridiomycota incertae sedis</taxon>
        <taxon>Chytridiomycetes</taxon>
        <taxon>Caulochytriales</taxon>
        <taxon>Caulochytriaceae</taxon>
        <taxon>Caulochytrium</taxon>
    </lineage>
</organism>
<keyword evidence="3" id="KW-1185">Reference proteome</keyword>
<name>A0A4P9X780_9FUNG</name>
<evidence type="ECO:0000256" key="1">
    <source>
        <dbReference type="SAM" id="MobiDB-lite"/>
    </source>
</evidence>
<feature type="compositionally biased region" description="Basic and acidic residues" evidence="1">
    <location>
        <begin position="571"/>
        <end position="581"/>
    </location>
</feature>
<dbReference type="AlphaFoldDB" id="A0A4P9X780"/>
<feature type="region of interest" description="Disordered" evidence="1">
    <location>
        <begin position="537"/>
        <end position="646"/>
    </location>
</feature>
<feature type="compositionally biased region" description="Low complexity" evidence="1">
    <location>
        <begin position="602"/>
        <end position="643"/>
    </location>
</feature>
<reference evidence="3" key="1">
    <citation type="journal article" date="2018" name="Nat. Microbiol.">
        <title>Leveraging single-cell genomics to expand the fungal tree of life.</title>
        <authorList>
            <person name="Ahrendt S.R."/>
            <person name="Quandt C.A."/>
            <person name="Ciobanu D."/>
            <person name="Clum A."/>
            <person name="Salamov A."/>
            <person name="Andreopoulos B."/>
            <person name="Cheng J.F."/>
            <person name="Woyke T."/>
            <person name="Pelin A."/>
            <person name="Henrissat B."/>
            <person name="Reynolds N.K."/>
            <person name="Benny G.L."/>
            <person name="Smith M.E."/>
            <person name="James T.Y."/>
            <person name="Grigoriev I.V."/>
        </authorList>
    </citation>
    <scope>NUCLEOTIDE SEQUENCE [LARGE SCALE GENOMIC DNA]</scope>
    <source>
        <strain evidence="3">ATCC 52028</strain>
    </source>
</reference>
<feature type="compositionally biased region" description="Low complexity" evidence="1">
    <location>
        <begin position="552"/>
        <end position="561"/>
    </location>
</feature>
<accession>A0A4P9X780</accession>
<dbReference type="EMBL" id="ML014193">
    <property type="protein sequence ID" value="RKP00900.1"/>
    <property type="molecule type" value="Genomic_DNA"/>
</dbReference>
<gene>
    <name evidence="2" type="ORF">CXG81DRAFT_26388</name>
</gene>
<evidence type="ECO:0000313" key="3">
    <source>
        <dbReference type="Proteomes" id="UP000274922"/>
    </source>
</evidence>
<protein>
    <submittedName>
        <fullName evidence="2">Uncharacterized protein</fullName>
    </submittedName>
</protein>
<sequence length="673" mass="69474">MSPVVTPPPVAAAVQATSANDAQTLTAATLPTVSLVPDAESGLTTTAVHAGVGVLLSLFSNTHIRPTLTAAQAHVARAAAQAVAATATPAPGTDDDAAMTCAETEDHSDLIAHRDMQRLQAGWLPLVWLSQLKPATTTATAAGLDTLLPALGFAALRLTGLFETVTMPADEATLLGAAGAAATAAHRSHPVAAVWARRRGLFTRDTAEAYHLQLCPGALQMRLLLAGRSPSALRHPPSNTAIQLYFAEVGVVLRSIDVGPLDGETAAGAATETWVTVNTVDHVLHLLGRATPLPELDGHRVELVLRRDVPFRRPVPGKRPTCGYAEYPADRLISFEFDPVASAQLVRTRVAAAQRPAAPAPAPVPRLIEDGTSDGEGDIFERTQAEAAGAHAVPATDTDAAPLTADLQHWTPPLIAAALAEHTAVQRVDYVPGDRAGVALLTTRGSAATVVALLKQIQFGGKAAQPSGTRTDPLIKLDDVMAMRRAAIRVAAYDGAAEVLMHRIRKVRAAAGAVTPAYPPAAATAIAAAAATGSLHKRARSAAQKQRERQAALKQRQAAAKAAKHVARVRRAWERGDDPKSAKSKGMLAKAAKEAKRRARQAARAASSTPAASADGTAAGDAMTDAAAPSSTAAPAAAASSTTEADELADAFGAWGRRFVSATPGSPGSPESS</sequence>
<dbReference type="Proteomes" id="UP000274922">
    <property type="component" value="Unassembled WGS sequence"/>
</dbReference>
<evidence type="ECO:0000313" key="2">
    <source>
        <dbReference type="EMBL" id="RKP00900.1"/>
    </source>
</evidence>
<proteinExistence type="predicted"/>